<dbReference type="EMBL" id="SMZO01000048">
    <property type="protein sequence ID" value="TDL85172.1"/>
    <property type="molecule type" value="Genomic_DNA"/>
</dbReference>
<dbReference type="OrthoDB" id="9798192at2"/>
<dbReference type="InterPro" id="IPR018077">
    <property type="entry name" value="Glyco_hydro_fam25_subgr"/>
</dbReference>
<name>A0A4R6ANZ5_9RHOB</name>
<dbReference type="PROSITE" id="PS51904">
    <property type="entry name" value="GLYCOSYL_HYDROL_F25_2"/>
    <property type="match status" value="1"/>
</dbReference>
<dbReference type="AlphaFoldDB" id="A0A4R6ANZ5"/>
<proteinExistence type="inferred from homology"/>
<evidence type="ECO:0000256" key="2">
    <source>
        <dbReference type="ARBA" id="ARBA00022801"/>
    </source>
</evidence>
<gene>
    <name evidence="5" type="ORF">E2L05_16060</name>
</gene>
<evidence type="ECO:0000256" key="1">
    <source>
        <dbReference type="ARBA" id="ARBA00010646"/>
    </source>
</evidence>
<accession>A0A4R6ANZ5</accession>
<evidence type="ECO:0000256" key="3">
    <source>
        <dbReference type="ARBA" id="ARBA00023295"/>
    </source>
</evidence>
<dbReference type="PROSITE" id="PS51257">
    <property type="entry name" value="PROKAR_LIPOPROTEIN"/>
    <property type="match status" value="1"/>
</dbReference>
<reference evidence="5 6" key="1">
    <citation type="submission" date="2019-03" db="EMBL/GenBank/DDBJ databases">
        <title>Rhodobacteraceae bacterium SM1902, a new member of the family Rhodobacteraceae isolated from Yantai.</title>
        <authorList>
            <person name="Sun Y."/>
        </authorList>
    </citation>
    <scope>NUCLEOTIDE SEQUENCE [LARGE SCALE GENOMIC DNA]</scope>
    <source>
        <strain evidence="5 6">SM1902</strain>
    </source>
</reference>
<dbReference type="PANTHER" id="PTHR34135">
    <property type="entry name" value="LYSOZYME"/>
    <property type="match status" value="1"/>
</dbReference>
<evidence type="ECO:0000313" key="6">
    <source>
        <dbReference type="Proteomes" id="UP000294562"/>
    </source>
</evidence>
<comment type="similarity">
    <text evidence="1 4">Belongs to the glycosyl hydrolase 25 family.</text>
</comment>
<dbReference type="GO" id="GO:0016052">
    <property type="term" value="P:carbohydrate catabolic process"/>
    <property type="evidence" value="ECO:0007669"/>
    <property type="project" value="TreeGrafter"/>
</dbReference>
<dbReference type="Proteomes" id="UP000294562">
    <property type="component" value="Unassembled WGS sequence"/>
</dbReference>
<dbReference type="GO" id="GO:0016998">
    <property type="term" value="P:cell wall macromolecule catabolic process"/>
    <property type="evidence" value="ECO:0007669"/>
    <property type="project" value="InterPro"/>
</dbReference>
<dbReference type="PROSITE" id="PS00953">
    <property type="entry name" value="GLYCOSYL_HYDROL_F25_1"/>
    <property type="match status" value="1"/>
</dbReference>
<dbReference type="Pfam" id="PF01183">
    <property type="entry name" value="Glyco_hydro_25"/>
    <property type="match status" value="1"/>
</dbReference>
<evidence type="ECO:0000256" key="4">
    <source>
        <dbReference type="RuleBase" id="RU361176"/>
    </source>
</evidence>
<dbReference type="InterPro" id="IPR008270">
    <property type="entry name" value="Glyco_hydro_25_AS"/>
</dbReference>
<protein>
    <recommendedName>
        <fullName evidence="4">Lysozyme</fullName>
        <ecNumber evidence="4">3.2.1.17</ecNumber>
    </recommendedName>
</protein>
<dbReference type="InterPro" id="IPR017853">
    <property type="entry name" value="GH"/>
</dbReference>
<organism evidence="5 6">
    <name type="scientific">Meridianimarinicoccus aquatilis</name>
    <dbReference type="NCBI Taxonomy" id="2552766"/>
    <lineage>
        <taxon>Bacteria</taxon>
        <taxon>Pseudomonadati</taxon>
        <taxon>Pseudomonadota</taxon>
        <taxon>Alphaproteobacteria</taxon>
        <taxon>Rhodobacterales</taxon>
        <taxon>Paracoccaceae</taxon>
        <taxon>Meridianimarinicoccus</taxon>
    </lineage>
</organism>
<dbReference type="RefSeq" id="WP_133343886.1">
    <property type="nucleotide sequence ID" value="NZ_SMZO01000048.1"/>
</dbReference>
<sequence length="276" mass="31143">MRFAIALPLMAILAACGSSKEPSDLSRLQATTDTSHEAHFLPLISAGRAFGDVDPHEWEGITPSEHLVHGIDVSRWQGEIDWYAARNSGVAFAFLKATEGGDYVDPTFQQNWVGAKNANVPRSAYHFYYFCRSAKEQARWFIKNVPRDSAAMPHVLDMEWNHHSKTCKLRPDGKTVKKEAETFLDILTRHYGQRPIIYTTVDFFHETGIGEIRNTDFWLRSVAGHPGQVYPGADWTFWQYTGTGLVPGIEGKVDLNVFHGNGTQWAQWRGYNIAAQ</sequence>
<dbReference type="EC" id="3.2.1.17" evidence="4"/>
<dbReference type="GO" id="GO:0003796">
    <property type="term" value="F:lysozyme activity"/>
    <property type="evidence" value="ECO:0007669"/>
    <property type="project" value="UniProtKB-EC"/>
</dbReference>
<dbReference type="SUPFAM" id="SSF51445">
    <property type="entry name" value="(Trans)glycosidases"/>
    <property type="match status" value="1"/>
</dbReference>
<dbReference type="GO" id="GO:0009253">
    <property type="term" value="P:peptidoglycan catabolic process"/>
    <property type="evidence" value="ECO:0007669"/>
    <property type="project" value="InterPro"/>
</dbReference>
<dbReference type="CDD" id="cd06413">
    <property type="entry name" value="GH25_muramidase_1"/>
    <property type="match status" value="1"/>
</dbReference>
<comment type="caution">
    <text evidence="5">The sequence shown here is derived from an EMBL/GenBank/DDBJ whole genome shotgun (WGS) entry which is preliminary data.</text>
</comment>
<dbReference type="PANTHER" id="PTHR34135:SF2">
    <property type="entry name" value="LYSOZYME"/>
    <property type="match status" value="1"/>
</dbReference>
<dbReference type="Gene3D" id="3.20.20.80">
    <property type="entry name" value="Glycosidases"/>
    <property type="match status" value="1"/>
</dbReference>
<comment type="catalytic activity">
    <reaction evidence="4">
        <text>Hydrolysis of (1-&gt;4)-beta-linkages between N-acetylmuramic acid and N-acetyl-D-glucosamine residues in a peptidoglycan and between N-acetyl-D-glucosamine residues in chitodextrins.</text>
        <dbReference type="EC" id="3.2.1.17"/>
    </reaction>
</comment>
<dbReference type="InterPro" id="IPR002053">
    <property type="entry name" value="Glyco_hydro_25"/>
</dbReference>
<keyword evidence="3 4" id="KW-0326">Glycosidase</keyword>
<keyword evidence="6" id="KW-1185">Reference proteome</keyword>
<keyword evidence="2 4" id="KW-0378">Hydrolase</keyword>
<evidence type="ECO:0000313" key="5">
    <source>
        <dbReference type="EMBL" id="TDL85172.1"/>
    </source>
</evidence>
<dbReference type="SMART" id="SM00641">
    <property type="entry name" value="Glyco_25"/>
    <property type="match status" value="1"/>
</dbReference>